<dbReference type="InterPro" id="IPR036639">
    <property type="entry name" value="Cyt_c_oxidase_su4_sf"/>
</dbReference>
<evidence type="ECO:0000256" key="1">
    <source>
        <dbReference type="ARBA" id="ARBA00004434"/>
    </source>
</evidence>
<name>A0AAD4LXF2_9AGAM</name>
<dbReference type="GO" id="GO:0016491">
    <property type="term" value="F:oxidoreductase activity"/>
    <property type="evidence" value="ECO:0007669"/>
    <property type="project" value="UniProtKB-KW"/>
</dbReference>
<evidence type="ECO:0000256" key="8">
    <source>
        <dbReference type="ARBA" id="ARBA00023002"/>
    </source>
</evidence>
<dbReference type="AlphaFoldDB" id="A0AAD4LXF2"/>
<comment type="caution">
    <text evidence="12">The sequence shown here is derived from an EMBL/GenBank/DDBJ whole genome shotgun (WGS) entry which is preliminary data.</text>
</comment>
<sequence>MMQASALRCVLRRGLATTAAHPPHATSPHPHQQPSAASASASASASAIPLSNVEAQWSHLSSSEQTVVHQQLEELQRKDWKTLSLSEKKAAYYVAFGPHGPRASANPPGTTVKVLTGVSALVATAGLLYAGIRSIAPPPPKTITKEWEEATNERAKELKLNPITGITSEGYSGKGYVTHK</sequence>
<keyword evidence="9" id="KW-0496">Mitochondrion</keyword>
<dbReference type="GO" id="GO:0006123">
    <property type="term" value="P:mitochondrial electron transport, cytochrome c to oxygen"/>
    <property type="evidence" value="ECO:0007669"/>
    <property type="project" value="InterPro"/>
</dbReference>
<dbReference type="FunFam" id="1.10.442.10:FF:000002">
    <property type="entry name" value="Cytochrome c oxidase subunit V"/>
    <property type="match status" value="1"/>
</dbReference>
<proteinExistence type="inferred from homology"/>
<evidence type="ECO:0000256" key="2">
    <source>
        <dbReference type="ARBA" id="ARBA00004673"/>
    </source>
</evidence>
<evidence type="ECO:0000313" key="12">
    <source>
        <dbReference type="EMBL" id="KAI0294244.1"/>
    </source>
</evidence>
<dbReference type="Proteomes" id="UP001203297">
    <property type="component" value="Unassembled WGS sequence"/>
</dbReference>
<evidence type="ECO:0000256" key="11">
    <source>
        <dbReference type="SAM" id="MobiDB-lite"/>
    </source>
</evidence>
<comment type="subcellular location">
    <subcellularLocation>
        <location evidence="1">Mitochondrion inner membrane</location>
        <topology evidence="1">Single-pass membrane protein</topology>
    </subcellularLocation>
</comment>
<gene>
    <name evidence="12" type="ORF">B0F90DRAFT_1758199</name>
</gene>
<dbReference type="SUPFAM" id="SSF81406">
    <property type="entry name" value="Mitochondrial cytochrome c oxidase subunit IV"/>
    <property type="match status" value="1"/>
</dbReference>
<evidence type="ECO:0000313" key="13">
    <source>
        <dbReference type="Proteomes" id="UP001203297"/>
    </source>
</evidence>
<evidence type="ECO:0000256" key="7">
    <source>
        <dbReference type="ARBA" id="ARBA00022989"/>
    </source>
</evidence>
<dbReference type="InterPro" id="IPR004203">
    <property type="entry name" value="Cyt_c_oxidase_su4_fam"/>
</dbReference>
<evidence type="ECO:0000256" key="10">
    <source>
        <dbReference type="ARBA" id="ARBA00023136"/>
    </source>
</evidence>
<dbReference type="EMBL" id="WTXG01000078">
    <property type="protein sequence ID" value="KAI0294244.1"/>
    <property type="molecule type" value="Genomic_DNA"/>
</dbReference>
<dbReference type="PANTHER" id="PTHR10707">
    <property type="entry name" value="CYTOCHROME C OXIDASE SUBUNIT IV"/>
    <property type="match status" value="1"/>
</dbReference>
<keyword evidence="8" id="KW-0560">Oxidoreductase</keyword>
<protein>
    <submittedName>
        <fullName evidence="12">Cytochrome c oxidase subunit IV-domain-containing protein</fullName>
    </submittedName>
</protein>
<evidence type="ECO:0000256" key="9">
    <source>
        <dbReference type="ARBA" id="ARBA00023128"/>
    </source>
</evidence>
<keyword evidence="10" id="KW-0472">Membrane</keyword>
<organism evidence="12 13">
    <name type="scientific">Multifurca ochricompacta</name>
    <dbReference type="NCBI Taxonomy" id="376703"/>
    <lineage>
        <taxon>Eukaryota</taxon>
        <taxon>Fungi</taxon>
        <taxon>Dikarya</taxon>
        <taxon>Basidiomycota</taxon>
        <taxon>Agaricomycotina</taxon>
        <taxon>Agaricomycetes</taxon>
        <taxon>Russulales</taxon>
        <taxon>Russulaceae</taxon>
        <taxon>Multifurca</taxon>
    </lineage>
</organism>
<accession>A0AAD4LXF2</accession>
<evidence type="ECO:0000256" key="5">
    <source>
        <dbReference type="ARBA" id="ARBA00022792"/>
    </source>
</evidence>
<comment type="similarity">
    <text evidence="3">Belongs to the cytochrome c oxidase IV family.</text>
</comment>
<evidence type="ECO:0000256" key="6">
    <source>
        <dbReference type="ARBA" id="ARBA00022946"/>
    </source>
</evidence>
<feature type="region of interest" description="Disordered" evidence="11">
    <location>
        <begin position="19"/>
        <end position="43"/>
    </location>
</feature>
<keyword evidence="5" id="KW-0999">Mitochondrion inner membrane</keyword>
<dbReference type="Gene3D" id="1.10.442.10">
    <property type="entry name" value="Cytochrome c oxidase subunit IV"/>
    <property type="match status" value="1"/>
</dbReference>
<reference evidence="12" key="1">
    <citation type="journal article" date="2022" name="New Phytol.">
        <title>Evolutionary transition to the ectomycorrhizal habit in the genomes of a hyperdiverse lineage of mushroom-forming fungi.</title>
        <authorList>
            <person name="Looney B."/>
            <person name="Miyauchi S."/>
            <person name="Morin E."/>
            <person name="Drula E."/>
            <person name="Courty P.E."/>
            <person name="Kohler A."/>
            <person name="Kuo A."/>
            <person name="LaButti K."/>
            <person name="Pangilinan J."/>
            <person name="Lipzen A."/>
            <person name="Riley R."/>
            <person name="Andreopoulos W."/>
            <person name="He G."/>
            <person name="Johnson J."/>
            <person name="Nolan M."/>
            <person name="Tritt A."/>
            <person name="Barry K.W."/>
            <person name="Grigoriev I.V."/>
            <person name="Nagy L.G."/>
            <person name="Hibbett D."/>
            <person name="Henrissat B."/>
            <person name="Matheny P.B."/>
            <person name="Labbe J."/>
            <person name="Martin F.M."/>
        </authorList>
    </citation>
    <scope>NUCLEOTIDE SEQUENCE</scope>
    <source>
        <strain evidence="12">BPL690</strain>
    </source>
</reference>
<dbReference type="PANTHER" id="PTHR10707:SF10">
    <property type="entry name" value="CYTOCHROME C OXIDASE SUBUNIT 4"/>
    <property type="match status" value="1"/>
</dbReference>
<dbReference type="GO" id="GO:0005743">
    <property type="term" value="C:mitochondrial inner membrane"/>
    <property type="evidence" value="ECO:0007669"/>
    <property type="project" value="UniProtKB-SubCell"/>
</dbReference>
<keyword evidence="6" id="KW-0809">Transit peptide</keyword>
<evidence type="ECO:0000256" key="3">
    <source>
        <dbReference type="ARBA" id="ARBA00008135"/>
    </source>
</evidence>
<dbReference type="GO" id="GO:0045277">
    <property type="term" value="C:respiratory chain complex IV"/>
    <property type="evidence" value="ECO:0007669"/>
    <property type="project" value="InterPro"/>
</dbReference>
<comment type="pathway">
    <text evidence="2">Energy metabolism; oxidative phosphorylation.</text>
</comment>
<keyword evidence="13" id="KW-1185">Reference proteome</keyword>
<keyword evidence="4" id="KW-0812">Transmembrane</keyword>
<evidence type="ECO:0000256" key="4">
    <source>
        <dbReference type="ARBA" id="ARBA00022692"/>
    </source>
</evidence>
<dbReference type="Pfam" id="PF02936">
    <property type="entry name" value="COX4"/>
    <property type="match status" value="1"/>
</dbReference>
<dbReference type="CDD" id="cd00922">
    <property type="entry name" value="Cyt_c_Oxidase_IV"/>
    <property type="match status" value="1"/>
</dbReference>
<keyword evidence="7" id="KW-1133">Transmembrane helix</keyword>